<organism evidence="6 7">
    <name type="scientific">Dactylosporangium maewongense</name>
    <dbReference type="NCBI Taxonomy" id="634393"/>
    <lineage>
        <taxon>Bacteria</taxon>
        <taxon>Bacillati</taxon>
        <taxon>Actinomycetota</taxon>
        <taxon>Actinomycetes</taxon>
        <taxon>Micromonosporales</taxon>
        <taxon>Micromonosporaceae</taxon>
        <taxon>Dactylosporangium</taxon>
    </lineage>
</organism>
<dbReference type="Gene3D" id="3.40.50.1360">
    <property type="match status" value="1"/>
</dbReference>
<keyword evidence="2" id="KW-0805">Transcription regulation</keyword>
<name>A0ABN2BTV7_9ACTN</name>
<gene>
    <name evidence="6" type="ORF">GCM10009827_078550</name>
</gene>
<evidence type="ECO:0000256" key="4">
    <source>
        <dbReference type="ARBA" id="ARBA00023163"/>
    </source>
</evidence>
<dbReference type="InterPro" id="IPR036390">
    <property type="entry name" value="WH_DNA-bd_sf"/>
</dbReference>
<reference evidence="6 7" key="1">
    <citation type="journal article" date="2019" name="Int. J. Syst. Evol. Microbiol.">
        <title>The Global Catalogue of Microorganisms (GCM) 10K type strain sequencing project: providing services to taxonomists for standard genome sequencing and annotation.</title>
        <authorList>
            <consortium name="The Broad Institute Genomics Platform"/>
            <consortium name="The Broad Institute Genome Sequencing Center for Infectious Disease"/>
            <person name="Wu L."/>
            <person name="Ma J."/>
        </authorList>
    </citation>
    <scope>NUCLEOTIDE SEQUENCE [LARGE SCALE GENOMIC DNA]</scope>
    <source>
        <strain evidence="6 7">JCM 15933</strain>
    </source>
</reference>
<dbReference type="InterPro" id="IPR051054">
    <property type="entry name" value="SorC_transcr_regulators"/>
</dbReference>
<keyword evidence="3" id="KW-0238">DNA-binding</keyword>
<dbReference type="Gene3D" id="1.10.10.60">
    <property type="entry name" value="Homeodomain-like"/>
    <property type="match status" value="1"/>
</dbReference>
<dbReference type="PANTHER" id="PTHR34294">
    <property type="entry name" value="TRANSCRIPTIONAL REGULATOR-RELATED"/>
    <property type="match status" value="1"/>
</dbReference>
<dbReference type="SUPFAM" id="SSF46785">
    <property type="entry name" value="Winged helix' DNA-binding domain"/>
    <property type="match status" value="1"/>
</dbReference>
<proteinExistence type="inferred from homology"/>
<sequence length="332" mass="35522">MSPRLDANDGAEPYGVAAEHIRLLTKVARMYHERGVRQPQIAELLHISQPRVSRLLKQAVAAGIVRTVVITPRGVHADLEDAVEQRYGLSEVVVADSAGQTDEIAVTRSIAAAAAVYLETTLSRNDRVGISSWSATLLATVDAMHSAAGLATERVVQILGGVGTSAAQGQATRLTGGLARHTRAEAVYLVAPGLVATSEMRQALVREPSIAAVLDAWQDLTVALVGVGSLEPSTLLRQSGNAIAEQEEQRLRELGAIGDVCMRFFDERGQHIASELDDRVLGISAETLKKVPRRIGVAGGERKWRSIRAALLGGWLNVLITDQTTAAELLRD</sequence>
<accession>A0ABN2BTV7</accession>
<keyword evidence="7" id="KW-1185">Reference proteome</keyword>
<dbReference type="RefSeq" id="WP_344508325.1">
    <property type="nucleotide sequence ID" value="NZ_BAAAQD010000019.1"/>
</dbReference>
<dbReference type="EMBL" id="BAAAQD010000019">
    <property type="protein sequence ID" value="GAA1546684.1"/>
    <property type="molecule type" value="Genomic_DNA"/>
</dbReference>
<evidence type="ECO:0000313" key="6">
    <source>
        <dbReference type="EMBL" id="GAA1546684.1"/>
    </source>
</evidence>
<dbReference type="Pfam" id="PF04198">
    <property type="entry name" value="Sugar-bind"/>
    <property type="match status" value="1"/>
</dbReference>
<feature type="domain" description="Sugar-binding" evidence="5">
    <location>
        <begin position="77"/>
        <end position="331"/>
    </location>
</feature>
<evidence type="ECO:0000313" key="7">
    <source>
        <dbReference type="Proteomes" id="UP001501470"/>
    </source>
</evidence>
<dbReference type="InterPro" id="IPR007324">
    <property type="entry name" value="Sugar-bd_dom_put"/>
</dbReference>
<dbReference type="PANTHER" id="PTHR34294:SF1">
    <property type="entry name" value="TRANSCRIPTIONAL REGULATOR LSRR"/>
    <property type="match status" value="1"/>
</dbReference>
<comment type="similarity">
    <text evidence="1">Belongs to the SorC transcriptional regulatory family.</text>
</comment>
<dbReference type="SUPFAM" id="SSF100950">
    <property type="entry name" value="NagB/RpiA/CoA transferase-like"/>
    <property type="match status" value="1"/>
</dbReference>
<comment type="caution">
    <text evidence="6">The sequence shown here is derived from an EMBL/GenBank/DDBJ whole genome shotgun (WGS) entry which is preliminary data.</text>
</comment>
<evidence type="ECO:0000256" key="1">
    <source>
        <dbReference type="ARBA" id="ARBA00010466"/>
    </source>
</evidence>
<dbReference type="InterPro" id="IPR037171">
    <property type="entry name" value="NagB/RpiA_transferase-like"/>
</dbReference>
<evidence type="ECO:0000256" key="3">
    <source>
        <dbReference type="ARBA" id="ARBA00023125"/>
    </source>
</evidence>
<keyword evidence="4" id="KW-0804">Transcription</keyword>
<evidence type="ECO:0000256" key="2">
    <source>
        <dbReference type="ARBA" id="ARBA00023015"/>
    </source>
</evidence>
<dbReference type="Proteomes" id="UP001501470">
    <property type="component" value="Unassembled WGS sequence"/>
</dbReference>
<evidence type="ECO:0000259" key="5">
    <source>
        <dbReference type="Pfam" id="PF04198"/>
    </source>
</evidence>
<protein>
    <submittedName>
        <fullName evidence="6">Sugar-binding transcriptional regulator</fullName>
    </submittedName>
</protein>